<gene>
    <name evidence="4" type="ORF">LY90DRAFT_675205</name>
</gene>
<dbReference type="InterPro" id="IPR036908">
    <property type="entry name" value="RlpA-like_sf"/>
</dbReference>
<feature type="signal peptide" evidence="2">
    <location>
        <begin position="1"/>
        <end position="19"/>
    </location>
</feature>
<dbReference type="SUPFAM" id="SSF49785">
    <property type="entry name" value="Galactose-binding domain-like"/>
    <property type="match status" value="1"/>
</dbReference>
<keyword evidence="5" id="KW-1185">Reference proteome</keyword>
<dbReference type="Gene3D" id="2.40.40.10">
    <property type="entry name" value="RlpA-like domain"/>
    <property type="match status" value="1"/>
</dbReference>
<dbReference type="PANTHER" id="PTHR31836:SF28">
    <property type="entry name" value="SRCR DOMAIN-CONTAINING PROTEIN-RELATED"/>
    <property type="match status" value="1"/>
</dbReference>
<protein>
    <recommendedName>
        <fullName evidence="3">CBM6 domain-containing protein</fullName>
    </recommendedName>
</protein>
<sequence length="330" mass="36575">MKLYNLFTLTASLLSIVSASYYKASRMTYYGGPGDEDSVKDPFCQDYSSKVDKYLTGVDYYVAITAEILSKSNASSYCGKKIKISNAETGRSLTALVVDKCHSCGYGNIDLSVEAFRYLSRDHLSQGVLRQASWCIVDGPSKFACPSSSSSSTSSSSSSSSSTVSAGGIYIQLEKGTRHGDVSKRYDIKYYSGSGYIYIGSPYSKSGTRSSVAAKVDLRKSGKYNIIIKYNNSSSSSKENRIVVNDSNVYKVKFGKTGSEWKKLTIEGVRFKSGENIIQVRATDVFLNYIFIFIYEFPYKGKSLKVEINLKCIMKSPFYEMDFLIICELC</sequence>
<name>A0A1Y2APD1_9FUNG</name>
<dbReference type="InterPro" id="IPR051477">
    <property type="entry name" value="Expansin_CellWall"/>
</dbReference>
<dbReference type="CDD" id="cd22191">
    <property type="entry name" value="DPBB_RlpA_EXP_N-like"/>
    <property type="match status" value="1"/>
</dbReference>
<feature type="chain" id="PRO_5013050570" description="CBM6 domain-containing protein" evidence="2">
    <location>
        <begin position="20"/>
        <end position="330"/>
    </location>
</feature>
<dbReference type="GO" id="GO:0030246">
    <property type="term" value="F:carbohydrate binding"/>
    <property type="evidence" value="ECO:0007669"/>
    <property type="project" value="InterPro"/>
</dbReference>
<evidence type="ECO:0000259" key="3">
    <source>
        <dbReference type="Pfam" id="PF16990"/>
    </source>
</evidence>
<dbReference type="PANTHER" id="PTHR31836">
    <property type="match status" value="1"/>
</dbReference>
<dbReference type="AlphaFoldDB" id="A0A1Y2APD1"/>
<comment type="caution">
    <text evidence="4">The sequence shown here is derived from an EMBL/GenBank/DDBJ whole genome shotgun (WGS) entry which is preliminary data.</text>
</comment>
<evidence type="ECO:0000313" key="5">
    <source>
        <dbReference type="Proteomes" id="UP000193920"/>
    </source>
</evidence>
<keyword evidence="1 2" id="KW-0732">Signal</keyword>
<accession>A0A1Y2APD1</accession>
<dbReference type="STRING" id="1754190.A0A1Y2APD1"/>
<evidence type="ECO:0000313" key="4">
    <source>
        <dbReference type="EMBL" id="ORY24423.1"/>
    </source>
</evidence>
<feature type="domain" description="CBM6" evidence="3">
    <location>
        <begin position="190"/>
        <end position="288"/>
    </location>
</feature>
<dbReference type="InterPro" id="IPR005084">
    <property type="entry name" value="CBM6"/>
</dbReference>
<dbReference type="OrthoDB" id="2136072at2759"/>
<dbReference type="Pfam" id="PF16990">
    <property type="entry name" value="CBM_35"/>
    <property type="match status" value="1"/>
</dbReference>
<proteinExistence type="predicted"/>
<evidence type="ECO:0000256" key="2">
    <source>
        <dbReference type="SAM" id="SignalP"/>
    </source>
</evidence>
<dbReference type="EMBL" id="MCOG01000222">
    <property type="protein sequence ID" value="ORY24423.1"/>
    <property type="molecule type" value="Genomic_DNA"/>
</dbReference>
<dbReference type="Gene3D" id="2.60.120.260">
    <property type="entry name" value="Galactose-binding domain-like"/>
    <property type="match status" value="1"/>
</dbReference>
<reference evidence="4 5" key="1">
    <citation type="submission" date="2016-08" db="EMBL/GenBank/DDBJ databases">
        <title>A Parts List for Fungal Cellulosomes Revealed by Comparative Genomics.</title>
        <authorList>
            <consortium name="DOE Joint Genome Institute"/>
            <person name="Haitjema C.H."/>
            <person name="Gilmore S.P."/>
            <person name="Henske J.K."/>
            <person name="Solomon K.V."/>
            <person name="De Groot R."/>
            <person name="Kuo A."/>
            <person name="Mondo S.J."/>
            <person name="Salamov A.A."/>
            <person name="Labutti K."/>
            <person name="Zhao Z."/>
            <person name="Chiniquy J."/>
            <person name="Barry K."/>
            <person name="Brewer H.M."/>
            <person name="Purvine S.O."/>
            <person name="Wright A.T."/>
            <person name="Boxma B."/>
            <person name="Van Alen T."/>
            <person name="Hackstein J.H."/>
            <person name="Baker S.E."/>
            <person name="Grigoriev I.V."/>
            <person name="O'Malley M.A."/>
        </authorList>
    </citation>
    <scope>NUCLEOTIDE SEQUENCE [LARGE SCALE GENOMIC DNA]</scope>
    <source>
        <strain evidence="4 5">G1</strain>
    </source>
</reference>
<evidence type="ECO:0000256" key="1">
    <source>
        <dbReference type="ARBA" id="ARBA00022729"/>
    </source>
</evidence>
<dbReference type="InterPro" id="IPR008979">
    <property type="entry name" value="Galactose-bd-like_sf"/>
</dbReference>
<dbReference type="SUPFAM" id="SSF50685">
    <property type="entry name" value="Barwin-like endoglucanases"/>
    <property type="match status" value="1"/>
</dbReference>
<organism evidence="4 5">
    <name type="scientific">Neocallimastix californiae</name>
    <dbReference type="NCBI Taxonomy" id="1754190"/>
    <lineage>
        <taxon>Eukaryota</taxon>
        <taxon>Fungi</taxon>
        <taxon>Fungi incertae sedis</taxon>
        <taxon>Chytridiomycota</taxon>
        <taxon>Chytridiomycota incertae sedis</taxon>
        <taxon>Neocallimastigomycetes</taxon>
        <taxon>Neocallimastigales</taxon>
        <taxon>Neocallimastigaceae</taxon>
        <taxon>Neocallimastix</taxon>
    </lineage>
</organism>
<dbReference type="Proteomes" id="UP000193920">
    <property type="component" value="Unassembled WGS sequence"/>
</dbReference>